<sequence>MGELMLHLKVRVRPSSNPLRCYVRLLRLS</sequence>
<accession>A0A0A9CB11</accession>
<reference evidence="1" key="1">
    <citation type="submission" date="2014-09" db="EMBL/GenBank/DDBJ databases">
        <authorList>
            <person name="Magalhaes I.L.F."/>
            <person name="Oliveira U."/>
            <person name="Santos F.R."/>
            <person name="Vidigal T.H.D.A."/>
            <person name="Brescovit A.D."/>
            <person name="Santos A.J."/>
        </authorList>
    </citation>
    <scope>NUCLEOTIDE SEQUENCE</scope>
    <source>
        <tissue evidence="1">Shoot tissue taken approximately 20 cm above the soil surface</tissue>
    </source>
</reference>
<evidence type="ECO:0000313" key="1">
    <source>
        <dbReference type="EMBL" id="JAD68687.1"/>
    </source>
</evidence>
<organism evidence="1">
    <name type="scientific">Arundo donax</name>
    <name type="common">Giant reed</name>
    <name type="synonym">Donax arundinaceus</name>
    <dbReference type="NCBI Taxonomy" id="35708"/>
    <lineage>
        <taxon>Eukaryota</taxon>
        <taxon>Viridiplantae</taxon>
        <taxon>Streptophyta</taxon>
        <taxon>Embryophyta</taxon>
        <taxon>Tracheophyta</taxon>
        <taxon>Spermatophyta</taxon>
        <taxon>Magnoliopsida</taxon>
        <taxon>Liliopsida</taxon>
        <taxon>Poales</taxon>
        <taxon>Poaceae</taxon>
        <taxon>PACMAD clade</taxon>
        <taxon>Arundinoideae</taxon>
        <taxon>Arundineae</taxon>
        <taxon>Arundo</taxon>
    </lineage>
</organism>
<protein>
    <submittedName>
        <fullName evidence="1">Uncharacterized protein</fullName>
    </submittedName>
</protein>
<dbReference type="EMBL" id="GBRH01229208">
    <property type="protein sequence ID" value="JAD68687.1"/>
    <property type="molecule type" value="Transcribed_RNA"/>
</dbReference>
<proteinExistence type="predicted"/>
<dbReference type="AlphaFoldDB" id="A0A0A9CB11"/>
<name>A0A0A9CB11_ARUDO</name>
<reference evidence="1" key="2">
    <citation type="journal article" date="2015" name="Data Brief">
        <title>Shoot transcriptome of the giant reed, Arundo donax.</title>
        <authorList>
            <person name="Barrero R.A."/>
            <person name="Guerrero F.D."/>
            <person name="Moolhuijzen P."/>
            <person name="Goolsby J.A."/>
            <person name="Tidwell J."/>
            <person name="Bellgard S.E."/>
            <person name="Bellgard M.I."/>
        </authorList>
    </citation>
    <scope>NUCLEOTIDE SEQUENCE</scope>
    <source>
        <tissue evidence="1">Shoot tissue taken approximately 20 cm above the soil surface</tissue>
    </source>
</reference>